<evidence type="ECO:0000256" key="1">
    <source>
        <dbReference type="ARBA" id="ARBA00038473"/>
    </source>
</evidence>
<name>A0A5K1K753_9APHY</name>
<feature type="domain" description="Beta-lactamase-related" evidence="3">
    <location>
        <begin position="24"/>
        <end position="239"/>
    </location>
</feature>
<reference evidence="4" key="1">
    <citation type="submission" date="2019-10" db="EMBL/GenBank/DDBJ databases">
        <authorList>
            <person name="Nor Muhammad N."/>
        </authorList>
    </citation>
    <scope>NUCLEOTIDE SEQUENCE</scope>
</reference>
<dbReference type="InterPro" id="IPR012338">
    <property type="entry name" value="Beta-lactam/transpept-like"/>
</dbReference>
<organism evidence="4">
    <name type="scientific">Ganoderma boninense</name>
    <dbReference type="NCBI Taxonomy" id="34458"/>
    <lineage>
        <taxon>Eukaryota</taxon>
        <taxon>Fungi</taxon>
        <taxon>Dikarya</taxon>
        <taxon>Basidiomycota</taxon>
        <taxon>Agaricomycotina</taxon>
        <taxon>Agaricomycetes</taxon>
        <taxon>Polyporales</taxon>
        <taxon>Polyporaceae</taxon>
        <taxon>Ganoderma</taxon>
    </lineage>
</organism>
<dbReference type="AlphaFoldDB" id="A0A5K1K753"/>
<dbReference type="InterPro" id="IPR001466">
    <property type="entry name" value="Beta-lactam-related"/>
</dbReference>
<dbReference type="Gene3D" id="3.40.710.10">
    <property type="entry name" value="DD-peptidase/beta-lactamase superfamily"/>
    <property type="match status" value="1"/>
</dbReference>
<gene>
    <name evidence="4" type="primary">I1REJ1</name>
</gene>
<dbReference type="Pfam" id="PF00144">
    <property type="entry name" value="Beta-lactamase"/>
    <property type="match status" value="1"/>
</dbReference>
<feature type="region of interest" description="Disordered" evidence="2">
    <location>
        <begin position="13"/>
        <end position="32"/>
    </location>
</feature>
<dbReference type="InterPro" id="IPR051478">
    <property type="entry name" value="Beta-lactamase-like_AB/R"/>
</dbReference>
<accession>A0A5K1K753</accession>
<evidence type="ECO:0000259" key="3">
    <source>
        <dbReference type="Pfam" id="PF00144"/>
    </source>
</evidence>
<evidence type="ECO:0000256" key="2">
    <source>
        <dbReference type="SAM" id="MobiDB-lite"/>
    </source>
</evidence>
<dbReference type="PANTHER" id="PTHR22935:SF95">
    <property type="entry name" value="BETA-LACTAMASE-LIKE 1-RELATED"/>
    <property type="match status" value="1"/>
</dbReference>
<comment type="similarity">
    <text evidence="1">Belongs to the beta-lactamase family.</text>
</comment>
<dbReference type="SUPFAM" id="SSF56601">
    <property type="entry name" value="beta-lactamase/transpeptidase-like"/>
    <property type="match status" value="1"/>
</dbReference>
<sequence length="389" mass="42508">MSGLGRDWPAGTATNWPYEVSGGGPPPSNGRAFPTYEDVMDHIPQHHLVSYPGSYPSYSNTGIGVLGLALAAASSAADGNDTVITHAELLQRDIFGPMGLNGSHFLATSGNKYSIVVSSVLPEVVDDDFRNAMNPSGGQFSTLSDFITLAQTLLNPRHPKSQITQYSMNRWLQQVHAFEEDDWTEMGFLWEIIKAPDSNGRLRRVYMKLGNLPGFHTAVAIHPGTSYGVTLLLAGSYSDSAGLVSDAFEIMQPGIDKGLSDLAQELYAGHWVDVDPLHNSTEPSSARISVHKGTMYIDEFTLLGVDALEKLETKGRVALRSTRRDEFRLDVGVPPLNGKRSSACTPYWVMLDNWGLRNNAPINAIYFTGSNADRRLHVPSLSLVMKRAE</sequence>
<proteinExistence type="inferred from homology"/>
<dbReference type="PANTHER" id="PTHR22935">
    <property type="entry name" value="PENICILLIN-BINDING PROTEIN"/>
    <property type="match status" value="1"/>
</dbReference>
<dbReference type="EMBL" id="LR729797">
    <property type="protein sequence ID" value="VWP01941.1"/>
    <property type="molecule type" value="Genomic_DNA"/>
</dbReference>
<protein>
    <submittedName>
        <fullName evidence="4">N/A</fullName>
    </submittedName>
</protein>
<evidence type="ECO:0000313" key="4">
    <source>
        <dbReference type="EMBL" id="VWP01941.1"/>
    </source>
</evidence>